<dbReference type="Proteomes" id="UP000475325">
    <property type="component" value="Unassembled WGS sequence"/>
</dbReference>
<sequence length="248" mass="29150">MSDITLRPRIPKYIRRKDENVTNALIHAQFKVEYFNEKTENWTATKFESTTYVLRDLCTTALKKQHRLLEPGFNSFRYQNTITIENLYNQVLIELEQGIWSSTMKSIVYDMLKATEFPGDENQDKWFFQWALSKAKQKLDRRDKGKRDPEVEVETESEVEASTSSKYGVSSPGIRRAEKEGSDAGRQKAEREVKKFKEVDEKGNKRFEATSWPRIANIIHDKDEFPLSQPSWERLPDHHPAPPFKRFQ</sequence>
<evidence type="ECO:0000313" key="4">
    <source>
        <dbReference type="Proteomes" id="UP000297595"/>
    </source>
</evidence>
<evidence type="ECO:0000256" key="1">
    <source>
        <dbReference type="SAM" id="MobiDB-lite"/>
    </source>
</evidence>
<feature type="region of interest" description="Disordered" evidence="1">
    <location>
        <begin position="139"/>
        <end position="200"/>
    </location>
</feature>
<feature type="region of interest" description="Disordered" evidence="1">
    <location>
        <begin position="227"/>
        <end position="248"/>
    </location>
</feature>
<dbReference type="Proteomes" id="UP000297595">
    <property type="component" value="Unassembled WGS sequence"/>
</dbReference>
<evidence type="ECO:0000313" key="3">
    <source>
        <dbReference type="EMBL" id="TGJ72358.1"/>
    </source>
</evidence>
<feature type="compositionally biased region" description="Basic and acidic residues" evidence="1">
    <location>
        <begin position="175"/>
        <end position="200"/>
    </location>
</feature>
<feature type="compositionally biased region" description="Basic and acidic residues" evidence="1">
    <location>
        <begin position="139"/>
        <end position="150"/>
    </location>
</feature>
<gene>
    <name evidence="3" type="ORF">EYR41_004257</name>
    <name evidence="2" type="ORF">TWF102_000212</name>
</gene>
<name>A0A7C8NJD1_ORBOL</name>
<dbReference type="EMBL" id="SOZJ01000002">
    <property type="protein sequence ID" value="TGJ72358.1"/>
    <property type="molecule type" value="Genomic_DNA"/>
</dbReference>
<accession>A0A7C8NJD1</accession>
<dbReference type="EMBL" id="WIQW01000001">
    <property type="protein sequence ID" value="KAF3113557.1"/>
    <property type="molecule type" value="Genomic_DNA"/>
</dbReference>
<organism evidence="2 5">
    <name type="scientific">Orbilia oligospora</name>
    <name type="common">Nematode-trapping fungus</name>
    <name type="synonym">Arthrobotrys oligospora</name>
    <dbReference type="NCBI Taxonomy" id="2813651"/>
    <lineage>
        <taxon>Eukaryota</taxon>
        <taxon>Fungi</taxon>
        <taxon>Dikarya</taxon>
        <taxon>Ascomycota</taxon>
        <taxon>Pezizomycotina</taxon>
        <taxon>Orbiliomycetes</taxon>
        <taxon>Orbiliales</taxon>
        <taxon>Orbiliaceae</taxon>
        <taxon>Orbilia</taxon>
    </lineage>
</organism>
<evidence type="ECO:0000313" key="2">
    <source>
        <dbReference type="EMBL" id="KAF3113557.1"/>
    </source>
</evidence>
<reference evidence="2 5" key="2">
    <citation type="submission" date="2019-06" db="EMBL/GenBank/DDBJ databases">
        <authorList>
            <person name="Palmer J.M."/>
        </authorList>
    </citation>
    <scope>NUCLEOTIDE SEQUENCE [LARGE SCALE GENOMIC DNA]</scope>
    <source>
        <strain evidence="2 5">TWF102</strain>
    </source>
</reference>
<dbReference type="AlphaFoldDB" id="A0A7C8NJD1"/>
<protein>
    <submittedName>
        <fullName evidence="2">Uncharacterized protein</fullName>
    </submittedName>
</protein>
<evidence type="ECO:0000313" key="5">
    <source>
        <dbReference type="Proteomes" id="UP000475325"/>
    </source>
</evidence>
<comment type="caution">
    <text evidence="2">The sequence shown here is derived from an EMBL/GenBank/DDBJ whole genome shotgun (WGS) entry which is preliminary data.</text>
</comment>
<reference evidence="3 4" key="1">
    <citation type="submission" date="2019-03" db="EMBL/GenBank/DDBJ databases">
        <title>Nematode-trapping fungi genome.</title>
        <authorList>
            <person name="Vidal-Diez De Ulzurrun G."/>
        </authorList>
    </citation>
    <scope>NUCLEOTIDE SEQUENCE [LARGE SCALE GENOMIC DNA]</scope>
    <source>
        <strain evidence="3 4">TWF154</strain>
    </source>
</reference>
<proteinExistence type="predicted"/>